<keyword evidence="3" id="KW-1185">Reference proteome</keyword>
<dbReference type="RefSeq" id="WP_283370825.1">
    <property type="nucleotide sequence ID" value="NZ_JASHID010000012.1"/>
</dbReference>
<protein>
    <submittedName>
        <fullName evidence="2">C25 family cysteine peptidase</fullName>
    </submittedName>
</protein>
<sequence>MKKIIFLSLVFMTRLLAGFAQIATYYPSLSVPVIQTSVHQIRYETMLRFWPYLIEHQYIHLYRQGQEIALEIHSKNDSYFGAGDYILFLGEPNNGTLDSSLYESLQAQANPSYSLFSDTATYQLTYEPSQKSLFRIGTEARSLTESYQVNLIAHKEQAQVFSNSYFAGLVLTPFDNEQVWDSNYQKAEGWMSKSFTSNTPAQLTFNTLESTEDTINFKIRLISQKRTNQVLEITQGSQYVTVVELQPAEIKEINGTILLSEGNILNIKGVESLFAIASFKYDYAASFEQKEGQYLWRLPYPQKIPMSSQTLKVWNISDRYFPVNALLIGDTIFTKATKIVLWENPIEITNLSPTREWQPDTTANFLIVTDENLWNSALQYADYRTSEVGGAYRCEVVTSRMLYDYFNFGNKSTLAFQRYFACFKHKKKPFYVFLIGTGAYPQIARKSSIAFARDLVPTYGYPCSDTPFVINQNSSIGRLPAETNADVQAYLNKVIAFEKEDNTYLGRKQLLHLSGGRYGVEQNLFRNYLDSLADIAQKQNFTVRTIGKQTDAYVEVRNVSEEINQGLGMITLFGHSAIGQLDLDIGYVSNPDLGYHNQDKYPFALVNGCDAGDFFTEKKALSTDWVLSPNRGAIAFMAHTHLAYPNSLYTFSKTFYQQLFQENLSQTLGEVHAQVIKNQSADPYLKTTLQQFTLQGDPAIRLFKAIALPDVAFVKNSLSVDVQQDSLKVTFSMINYGKATQLPFSIHLYVNQQDVFQKMYEKSLTNTDAITLKIPLNPIWQNDTINLRLLLDEEGVLKEVNTKNNAIELKDIHLKKALELFYPSNWAIVSSPEIWLEGTKNIAGLLKLQVADQSNFKSILFQKTITNQGIFRHLFKSIAKDTMTYYWRMIVEDSVLQHGTFTYIPNSSLGWIQRTSEHFQTIKTSGITWDKSTWKLQPDTLKIALYIPGADIPQSNYLGWVKVNDQQWMGNGLCYPWSSLNAITLDAQLKPYLILPQLSCGNSPYWIQNLNDNLLLGENTLLTYLQKLKTGDWIILWSHGRVDMQKWSADIWTSLQNLGFSIPKLKALPLGAPFLLAVQKGKKTVIEKFGTSAISVIGDTLYLLPESQNWEMIPPQVGALEDVERAFTDFQSLEKTKNYELNINNKSYSLQENLSFQTLSSPIFASPIQVKFSAKQVQQASQLRRWGVLGKPYADLAIEASTDTHEVEIGQTLNIRRYIYNLSDSPLSDTTSLHWQIVRNGEILEEQKEPLPSLTAHDSLALTTLSKAFEQAGDYVLRFVVNPSRKHEANFSNNSAQILVKVKQDNIAPTMLVQVNGRIPQNYEHFTPNPPLKIELWDNNRFVFLKKENVEVSIKQCQTCDWVSGNHLSMTFLSEEKGQLKLIYQAKDWLKDTVWVAINASDGVGGKVAAKAYQIQIVIDEKMTPIQLKVFPNPLHTWTRWRFDNLPEREYWANCQIFDVSGQKLYEVQQAVNATEKEIFWDGRNQEGNFLPNALYFYKLTLQNKESKDSLSIADTFTGKIVLDRK</sequence>
<evidence type="ECO:0000313" key="3">
    <source>
        <dbReference type="Proteomes" id="UP001236569"/>
    </source>
</evidence>
<dbReference type="Gene3D" id="2.60.40.10">
    <property type="entry name" value="Immunoglobulins"/>
    <property type="match status" value="2"/>
</dbReference>
<dbReference type="InterPro" id="IPR001769">
    <property type="entry name" value="Gingipain"/>
</dbReference>
<evidence type="ECO:0000259" key="1">
    <source>
        <dbReference type="Pfam" id="PF01364"/>
    </source>
</evidence>
<gene>
    <name evidence="2" type="ORF">QM480_16230</name>
</gene>
<dbReference type="SUPFAM" id="SSF52129">
    <property type="entry name" value="Caspase-like"/>
    <property type="match status" value="1"/>
</dbReference>
<dbReference type="InterPro" id="IPR013783">
    <property type="entry name" value="Ig-like_fold"/>
</dbReference>
<dbReference type="Proteomes" id="UP001236569">
    <property type="component" value="Unassembled WGS sequence"/>
</dbReference>
<dbReference type="Gene3D" id="2.60.40.4070">
    <property type="match status" value="1"/>
</dbReference>
<name>A0ABT6YQM8_9BACT</name>
<dbReference type="Pfam" id="PF01364">
    <property type="entry name" value="Peptidase_C25"/>
    <property type="match status" value="1"/>
</dbReference>
<organism evidence="2 3">
    <name type="scientific">Flectobacillus longus</name>
    <dbReference type="NCBI Taxonomy" id="2984207"/>
    <lineage>
        <taxon>Bacteria</taxon>
        <taxon>Pseudomonadati</taxon>
        <taxon>Bacteroidota</taxon>
        <taxon>Cytophagia</taxon>
        <taxon>Cytophagales</taxon>
        <taxon>Flectobacillaceae</taxon>
        <taxon>Flectobacillus</taxon>
    </lineage>
</organism>
<dbReference type="EMBL" id="JASHID010000012">
    <property type="protein sequence ID" value="MDI9865892.1"/>
    <property type="molecule type" value="Genomic_DNA"/>
</dbReference>
<proteinExistence type="predicted"/>
<dbReference type="Gene3D" id="3.40.50.1460">
    <property type="match status" value="1"/>
</dbReference>
<feature type="domain" description="Gingipain" evidence="1">
    <location>
        <begin position="365"/>
        <end position="702"/>
    </location>
</feature>
<dbReference type="CDD" id="cd02258">
    <property type="entry name" value="Peptidase_C25_N"/>
    <property type="match status" value="1"/>
</dbReference>
<comment type="caution">
    <text evidence="2">The sequence shown here is derived from an EMBL/GenBank/DDBJ whole genome shotgun (WGS) entry which is preliminary data.</text>
</comment>
<dbReference type="InterPro" id="IPR029030">
    <property type="entry name" value="Caspase-like_dom_sf"/>
</dbReference>
<accession>A0ABT6YQM8</accession>
<evidence type="ECO:0000313" key="2">
    <source>
        <dbReference type="EMBL" id="MDI9865892.1"/>
    </source>
</evidence>
<reference evidence="2 3" key="1">
    <citation type="submission" date="2023-05" db="EMBL/GenBank/DDBJ databases">
        <title>Novel species of genus Flectobacillus isolated from stream in China.</title>
        <authorList>
            <person name="Lu H."/>
        </authorList>
    </citation>
    <scope>NUCLEOTIDE SEQUENCE [LARGE SCALE GENOMIC DNA]</scope>
    <source>
        <strain evidence="2 3">DC10W</strain>
    </source>
</reference>